<reference evidence="2" key="2">
    <citation type="journal article" date="2015" name="ISME J.">
        <title>A new class of marine Euryarchaeota group II from the Mediterranean deep chlorophyll maximum.</title>
        <authorList>
            <person name="Martin-Cuadrado A.B."/>
            <person name="Garcia-Heredia I."/>
            <person name="Molto A.G."/>
            <person name="Lopez-Ubeda R."/>
            <person name="Kimes N."/>
            <person name="Lopez-Garcia P."/>
            <person name="Moreira D."/>
            <person name="Rodriguez-Valera F."/>
        </authorList>
    </citation>
    <scope>NUCLEOTIDE SEQUENCE</scope>
</reference>
<reference evidence="2" key="1">
    <citation type="submission" date="2014-11" db="EMBL/GenBank/DDBJ databases">
        <authorList>
            <person name="Zhu J."/>
            <person name="Qi W."/>
            <person name="Song R."/>
        </authorList>
    </citation>
    <scope>NUCLEOTIDE SEQUENCE</scope>
</reference>
<feature type="transmembrane region" description="Helical" evidence="1">
    <location>
        <begin position="622"/>
        <end position="641"/>
    </location>
</feature>
<keyword evidence="1" id="KW-0472">Membrane</keyword>
<proteinExistence type="predicted"/>
<dbReference type="EMBL" id="KP211837">
    <property type="protein sequence ID" value="ANV79528.1"/>
    <property type="molecule type" value="Genomic_DNA"/>
</dbReference>
<keyword evidence="1" id="KW-1133">Transmembrane helix</keyword>
<sequence length="646" mass="72104">MPLLSNDSNLENKLIRMEQFGGGGSEASFEERCSRITFEDIFEYTKAEFHFQVDEDWQSAEVFATAWINWSMADVVRERLDSYLEGLIPSGGDGWLSTDERDAVMSIAANCIEHTITRIGIRDGPAHRGGVGVDWKNTTWEGDSIIVNEVNGVPSRHSEIRTCESYNPNTPCYEIPVIPSENRDCDADIDNSLGLDECRFVLYLNSTLELSGISDPESFTIALNASNMSNAELTFTFPLNNDLRLDMWEECEGRYVGLDVDSGDNYVTPLRGSCIGDQSSNYSLDSNNDILSYTIFPNSDKINWPSGEDIFADFTTLPVPIDNPPVWTEDAPIDGTWFPLSETGDIMWADWQQILTWFSDELGVSNLDISCFGDLNSNIRQSIDGSLYANIEYLQEITCEARDPSGQTSGNRTWYIGMPISLSTTSQSLQNPHPIYIQVSDNWPPLSISISLYQDGEPIYSEFLVESSKYVNISSVGLTPGDVKVKMMVDGENIYQLMSIYDLGITKESSPPSIIASSMGFSTSEPSQWSARGQFSDPDGEEVSFSFSIDDSLMGTIVPSGNTWDIPKINFNLWPEGEYEIKLEGCDESGVCESILFEVNNSHLYVEELIQPIPQDSNGERSIPFVNLYLIFISIAGALMYTTRRD</sequence>
<dbReference type="AlphaFoldDB" id="A0A1B1TB72"/>
<evidence type="ECO:0000313" key="2">
    <source>
        <dbReference type="EMBL" id="ANV79528.1"/>
    </source>
</evidence>
<organism evidence="2">
    <name type="scientific">uncultured Poseidoniia archaeon</name>
    <dbReference type="NCBI Taxonomy" id="1697135"/>
    <lineage>
        <taxon>Archaea</taxon>
        <taxon>Methanobacteriati</taxon>
        <taxon>Thermoplasmatota</taxon>
        <taxon>Candidatus Poseidoniia</taxon>
        <taxon>environmental samples</taxon>
    </lineage>
</organism>
<accession>A0A1B1TB72</accession>
<protein>
    <submittedName>
        <fullName evidence="2">Uncharacterized protein</fullName>
    </submittedName>
</protein>
<name>A0A1B1TB72_9ARCH</name>
<evidence type="ECO:0000256" key="1">
    <source>
        <dbReference type="SAM" id="Phobius"/>
    </source>
</evidence>
<keyword evidence="1" id="KW-0812">Transmembrane</keyword>